<feature type="compositionally biased region" description="Acidic residues" evidence="1">
    <location>
        <begin position="116"/>
        <end position="131"/>
    </location>
</feature>
<organism evidence="2">
    <name type="scientific">uncultured Myxococcales bacterium</name>
    <dbReference type="NCBI Taxonomy" id="253830"/>
    <lineage>
        <taxon>Bacteria</taxon>
        <taxon>Pseudomonadati</taxon>
        <taxon>Myxococcota</taxon>
        <taxon>Myxococcia</taxon>
        <taxon>Myxococcales</taxon>
        <taxon>environmental samples</taxon>
    </lineage>
</organism>
<evidence type="ECO:0000313" key="2">
    <source>
        <dbReference type="EMBL" id="ADN05981.1"/>
    </source>
</evidence>
<name>G3D5H3_9BACT</name>
<evidence type="ECO:0000256" key="1">
    <source>
        <dbReference type="SAM" id="MobiDB-lite"/>
    </source>
</evidence>
<dbReference type="AlphaFoldDB" id="G3D5H3"/>
<sequence>MRWFIGFSCMCILGLSCKDGGSNNGLGGIGGAGSGGAAGVDAGMGEGGNGGLGGSVGIECEPGSMRDCYGGPPGTANVGACMVGSEQCNDAGSDWSACIGEILPSMELPTPQGETPLDEDCDGMTDEPSDL</sequence>
<gene>
    <name evidence="2" type="ORF">MMCf2_040</name>
</gene>
<accession>G3D5H3</accession>
<reference evidence="2" key="1">
    <citation type="journal article" date="2012" name="ISME J.">
        <title>Biogeography and phylogenetic diversity of a cluster of exclusively marine myxobacteria.</title>
        <authorList>
            <person name="Brinkhoff T."/>
            <person name="Fischer D."/>
            <person name="Vollmers J."/>
            <person name="Voget S."/>
            <person name="Beardsley C."/>
            <person name="Thole S."/>
            <person name="Mussmann M."/>
            <person name="Kunze B."/>
            <person name="Wagner-Dobler I."/>
            <person name="Daniel R."/>
            <person name="Simon M."/>
        </authorList>
    </citation>
    <scope>NUCLEOTIDE SEQUENCE</scope>
</reference>
<evidence type="ECO:0008006" key="3">
    <source>
        <dbReference type="Google" id="ProtNLM"/>
    </source>
</evidence>
<dbReference type="EMBL" id="HQ191476">
    <property type="protein sequence ID" value="ADN05981.1"/>
    <property type="molecule type" value="Genomic_DNA"/>
</dbReference>
<protein>
    <recommendedName>
        <fullName evidence="3">Lipoprotein</fullName>
    </recommendedName>
</protein>
<proteinExistence type="predicted"/>
<dbReference type="PROSITE" id="PS51257">
    <property type="entry name" value="PROKAR_LIPOPROTEIN"/>
    <property type="match status" value="1"/>
</dbReference>
<feature type="region of interest" description="Disordered" evidence="1">
    <location>
        <begin position="106"/>
        <end position="131"/>
    </location>
</feature>